<dbReference type="Pfam" id="PF13365">
    <property type="entry name" value="Trypsin_2"/>
    <property type="match status" value="1"/>
</dbReference>
<comment type="similarity">
    <text evidence="1">Belongs to the peptidase S1C family.</text>
</comment>
<reference evidence="2" key="1">
    <citation type="journal article" date="2014" name="PLoS ONE">
        <title>Transcriptome-Based Identification of ABC Transporters in the Western Tarnished Plant Bug Lygus hesperus.</title>
        <authorList>
            <person name="Hull J.J."/>
            <person name="Chaney K."/>
            <person name="Geib S.M."/>
            <person name="Fabrick J.A."/>
            <person name="Brent C.S."/>
            <person name="Walsh D."/>
            <person name="Lavine L.C."/>
        </authorList>
    </citation>
    <scope>NUCLEOTIDE SEQUENCE</scope>
</reference>
<dbReference type="GO" id="GO:0004252">
    <property type="term" value="F:serine-type endopeptidase activity"/>
    <property type="evidence" value="ECO:0007669"/>
    <property type="project" value="InterPro"/>
</dbReference>
<sequence>VDSSSANYELPWQNKPLTSSIGSGFVIDDKYIITNAHVVADAMQIMVKKPSSFKKFTAYVYAAGHECDLALLCVDDEEFWDGQAPDDTLSPTATTSVPEASVAVTTAHELQPLIFSKEIPSLQDIVVTVGYPMGGDNLCLTQGVVSRVEPVFYAHTGSNLLAIQIDAAINPGNSGGPA</sequence>
<dbReference type="InterPro" id="IPR009003">
    <property type="entry name" value="Peptidase_S1_PA"/>
</dbReference>
<proteinExistence type="inferred from homology"/>
<evidence type="ECO:0000256" key="1">
    <source>
        <dbReference type="ARBA" id="ARBA00010541"/>
    </source>
</evidence>
<dbReference type="AlphaFoldDB" id="A0A0A9WMZ2"/>
<dbReference type="PANTHER" id="PTHR45980:SF9">
    <property type="entry name" value="PROTEASE DO-LIKE 10, MITOCHONDRIAL-RELATED"/>
    <property type="match status" value="1"/>
</dbReference>
<dbReference type="SUPFAM" id="SSF50494">
    <property type="entry name" value="Trypsin-like serine proteases"/>
    <property type="match status" value="1"/>
</dbReference>
<dbReference type="EMBL" id="GBHO01035731">
    <property type="protein sequence ID" value="JAG07873.1"/>
    <property type="molecule type" value="Transcribed_RNA"/>
</dbReference>
<dbReference type="InterPro" id="IPR043504">
    <property type="entry name" value="Peptidase_S1_PA_chymotrypsin"/>
</dbReference>
<keyword evidence="2" id="KW-0378">Hydrolase</keyword>
<feature type="non-terminal residue" evidence="2">
    <location>
        <position position="178"/>
    </location>
</feature>
<gene>
    <name evidence="2" type="primary">DEGP10_0</name>
    <name evidence="2" type="ORF">CM83_103840</name>
</gene>
<keyword evidence="2" id="KW-0645">Protease</keyword>
<dbReference type="GO" id="GO:0006508">
    <property type="term" value="P:proteolysis"/>
    <property type="evidence" value="ECO:0007669"/>
    <property type="project" value="UniProtKB-KW"/>
</dbReference>
<protein>
    <submittedName>
        <fullName evidence="2">Protease Do-like 10, mitochondrial</fullName>
    </submittedName>
</protein>
<reference evidence="2" key="2">
    <citation type="submission" date="2014-07" db="EMBL/GenBank/DDBJ databases">
        <authorList>
            <person name="Hull J."/>
        </authorList>
    </citation>
    <scope>NUCLEOTIDE SEQUENCE</scope>
</reference>
<organism evidence="2">
    <name type="scientific">Lygus hesperus</name>
    <name type="common">Western plant bug</name>
    <dbReference type="NCBI Taxonomy" id="30085"/>
    <lineage>
        <taxon>Eukaryota</taxon>
        <taxon>Metazoa</taxon>
        <taxon>Ecdysozoa</taxon>
        <taxon>Arthropoda</taxon>
        <taxon>Hexapoda</taxon>
        <taxon>Insecta</taxon>
        <taxon>Pterygota</taxon>
        <taxon>Neoptera</taxon>
        <taxon>Paraneoptera</taxon>
        <taxon>Hemiptera</taxon>
        <taxon>Heteroptera</taxon>
        <taxon>Panheteroptera</taxon>
        <taxon>Cimicomorpha</taxon>
        <taxon>Miridae</taxon>
        <taxon>Mirini</taxon>
        <taxon>Lygus</taxon>
    </lineage>
</organism>
<feature type="non-terminal residue" evidence="2">
    <location>
        <position position="1"/>
    </location>
</feature>
<dbReference type="Gene3D" id="2.40.10.10">
    <property type="entry name" value="Trypsin-like serine proteases"/>
    <property type="match status" value="2"/>
</dbReference>
<dbReference type="PANTHER" id="PTHR45980">
    <property type="match status" value="1"/>
</dbReference>
<dbReference type="PRINTS" id="PR00834">
    <property type="entry name" value="PROTEASES2C"/>
</dbReference>
<evidence type="ECO:0000313" key="2">
    <source>
        <dbReference type="EMBL" id="JAG07873.1"/>
    </source>
</evidence>
<name>A0A0A9WMZ2_LYGHE</name>
<accession>A0A0A9WMZ2</accession>
<dbReference type="InterPro" id="IPR001940">
    <property type="entry name" value="Peptidase_S1C"/>
</dbReference>